<dbReference type="Gene3D" id="1.10.4100.10">
    <property type="entry name" value="2-methylcitrate dehydratase PrpD"/>
    <property type="match status" value="1"/>
</dbReference>
<dbReference type="InterPro" id="IPR045336">
    <property type="entry name" value="MmgE_PrpD_N"/>
</dbReference>
<evidence type="ECO:0000256" key="1">
    <source>
        <dbReference type="ARBA" id="ARBA00006174"/>
    </source>
</evidence>
<evidence type="ECO:0000313" key="4">
    <source>
        <dbReference type="EMBL" id="AFM27414.1"/>
    </source>
</evidence>
<dbReference type="RefSeq" id="WP_014812521.1">
    <property type="nucleotide sequence ID" value="NC_018025.1"/>
</dbReference>
<dbReference type="EMBL" id="CP003360">
    <property type="protein sequence ID" value="AFM27414.1"/>
    <property type="molecule type" value="Genomic_DNA"/>
</dbReference>
<evidence type="ECO:0000313" key="5">
    <source>
        <dbReference type="Proteomes" id="UP000006055"/>
    </source>
</evidence>
<feature type="domain" description="MmgE/PrpD C-terminal" evidence="3">
    <location>
        <begin position="262"/>
        <end position="432"/>
    </location>
</feature>
<dbReference type="HOGENOM" id="CLU_026574_3_0_7"/>
<evidence type="ECO:0000259" key="3">
    <source>
        <dbReference type="Pfam" id="PF19305"/>
    </source>
</evidence>
<dbReference type="Proteomes" id="UP000006055">
    <property type="component" value="Chromosome"/>
</dbReference>
<dbReference type="InterPro" id="IPR036148">
    <property type="entry name" value="MmgE/PrpD_sf"/>
</dbReference>
<dbReference type="KEGG" id="dti:Desti_4797"/>
<accession>I4CCX3</accession>
<dbReference type="PATRIC" id="fig|706587.4.peg.5431"/>
<dbReference type="SUPFAM" id="SSF103378">
    <property type="entry name" value="2-methylcitrate dehydratase PrpD"/>
    <property type="match status" value="1"/>
</dbReference>
<organism evidence="4 5">
    <name type="scientific">Desulfomonile tiedjei (strain ATCC 49306 / DSM 6799 / DCB-1)</name>
    <dbReference type="NCBI Taxonomy" id="706587"/>
    <lineage>
        <taxon>Bacteria</taxon>
        <taxon>Pseudomonadati</taxon>
        <taxon>Thermodesulfobacteriota</taxon>
        <taxon>Desulfomonilia</taxon>
        <taxon>Desulfomonilales</taxon>
        <taxon>Desulfomonilaceae</taxon>
        <taxon>Desulfomonile</taxon>
    </lineage>
</organism>
<dbReference type="GO" id="GO:0016829">
    <property type="term" value="F:lyase activity"/>
    <property type="evidence" value="ECO:0007669"/>
    <property type="project" value="InterPro"/>
</dbReference>
<dbReference type="eggNOG" id="COG2079">
    <property type="taxonomic scope" value="Bacteria"/>
</dbReference>
<sequence>MLMAHELASFVVNTSYKDMSDQVVNALKIRVMDSIGCAIGAIGSPPIKMILSQIDDFESTGHCTLIAAGKASPDRAAFYNSALVRFLDFNDSFLASNETCHPSDNLGAVLAATEYADGDGADFLLALAVAYQVQCRLSEVAPVRNRGFDHVTQGAFALAAGISKALGLDEARTTNAIGICGTAFNALRVTRTGALSNWKGLAYPNAAFCATHGTFLAMRGITGPMEVFEGNKGFMDSISGRFEIEWKHEQLDRVLKTILKRYNAEIHSQSTLEGILELKSENGFTAEDVDRIEIETFDVAYNIIGGGEEGVKTVVRTKEQADHSLHYMIAVAILDDQVLPPQYADERILRDDVQGLLTKIDVLPSEAFSRRFPEEMPCRMRIVLKNGVVLIKEKKDYEGFTSRPMTWEAAATKFHGLSEGRANLALRTEILQAINQLESIRIRDFMRLLSEVRSG</sequence>
<dbReference type="InterPro" id="IPR045337">
    <property type="entry name" value="MmgE_PrpD_C"/>
</dbReference>
<dbReference type="PANTHER" id="PTHR16943:SF8">
    <property type="entry name" value="2-METHYLCITRATE DEHYDRATASE"/>
    <property type="match status" value="1"/>
</dbReference>
<proteinExistence type="inferred from homology"/>
<dbReference type="Pfam" id="PF19305">
    <property type="entry name" value="MmgE_PrpD_C"/>
    <property type="match status" value="1"/>
</dbReference>
<dbReference type="PANTHER" id="PTHR16943">
    <property type="entry name" value="2-METHYLCITRATE DEHYDRATASE-RELATED"/>
    <property type="match status" value="1"/>
</dbReference>
<dbReference type="Gene3D" id="3.30.1330.120">
    <property type="entry name" value="2-methylcitrate dehydratase PrpD"/>
    <property type="match status" value="1"/>
</dbReference>
<dbReference type="InterPro" id="IPR042188">
    <property type="entry name" value="MmgE/PrpD_sf_2"/>
</dbReference>
<name>I4CCX3_DESTA</name>
<dbReference type="OrthoDB" id="9797528at2"/>
<keyword evidence="5" id="KW-1185">Reference proteome</keyword>
<evidence type="ECO:0000259" key="2">
    <source>
        <dbReference type="Pfam" id="PF03972"/>
    </source>
</evidence>
<comment type="similarity">
    <text evidence="1">Belongs to the PrpD family.</text>
</comment>
<dbReference type="Pfam" id="PF03972">
    <property type="entry name" value="MmgE_PrpD_N"/>
    <property type="match status" value="1"/>
</dbReference>
<feature type="domain" description="MmgE/PrpD N-terminal" evidence="2">
    <location>
        <begin position="6"/>
        <end position="246"/>
    </location>
</feature>
<dbReference type="AlphaFoldDB" id="I4CCX3"/>
<gene>
    <name evidence="4" type="ordered locus">Desti_4797</name>
</gene>
<reference evidence="5" key="1">
    <citation type="submission" date="2012-06" db="EMBL/GenBank/DDBJ databases">
        <title>Complete sequence of chromosome of Desulfomonile tiedjei DSM 6799.</title>
        <authorList>
            <person name="Lucas S."/>
            <person name="Copeland A."/>
            <person name="Lapidus A."/>
            <person name="Glavina del Rio T."/>
            <person name="Dalin E."/>
            <person name="Tice H."/>
            <person name="Bruce D."/>
            <person name="Goodwin L."/>
            <person name="Pitluck S."/>
            <person name="Peters L."/>
            <person name="Ovchinnikova G."/>
            <person name="Zeytun A."/>
            <person name="Lu M."/>
            <person name="Kyrpides N."/>
            <person name="Mavromatis K."/>
            <person name="Ivanova N."/>
            <person name="Brettin T."/>
            <person name="Detter J.C."/>
            <person name="Han C."/>
            <person name="Larimer F."/>
            <person name="Land M."/>
            <person name="Hauser L."/>
            <person name="Markowitz V."/>
            <person name="Cheng J.-F."/>
            <person name="Hugenholtz P."/>
            <person name="Woyke T."/>
            <person name="Wu D."/>
            <person name="Spring S."/>
            <person name="Schroeder M."/>
            <person name="Brambilla E."/>
            <person name="Klenk H.-P."/>
            <person name="Eisen J.A."/>
        </authorList>
    </citation>
    <scope>NUCLEOTIDE SEQUENCE [LARGE SCALE GENOMIC DNA]</scope>
    <source>
        <strain evidence="5">ATCC 49306 / DSM 6799 / DCB-1</strain>
    </source>
</reference>
<protein>
    <submittedName>
        <fullName evidence="4">Uncharacterized protein involved in propionate catabolism</fullName>
    </submittedName>
</protein>
<dbReference type="STRING" id="706587.Desti_4797"/>
<dbReference type="InterPro" id="IPR042183">
    <property type="entry name" value="MmgE/PrpD_sf_1"/>
</dbReference>
<dbReference type="InterPro" id="IPR005656">
    <property type="entry name" value="MmgE_PrpD"/>
</dbReference>